<protein>
    <submittedName>
        <fullName evidence="7">FAD/NAD(P)-binding domain-containing protein</fullName>
    </submittedName>
</protein>
<dbReference type="AlphaFoldDB" id="A0A6G1JEQ9"/>
<dbReference type="SUPFAM" id="SSF54373">
    <property type="entry name" value="FAD-linked reductases, C-terminal domain"/>
    <property type="match status" value="1"/>
</dbReference>
<dbReference type="Pfam" id="PF01494">
    <property type="entry name" value="FAD_binding_3"/>
    <property type="match status" value="1"/>
</dbReference>
<accession>A0A6G1JEQ9</accession>
<dbReference type="GO" id="GO:0016709">
    <property type="term" value="F:oxidoreductase activity, acting on paired donors, with incorporation or reduction of molecular oxygen, NAD(P)H as one donor, and incorporation of one atom of oxygen"/>
    <property type="evidence" value="ECO:0007669"/>
    <property type="project" value="UniProtKB-ARBA"/>
</dbReference>
<dbReference type="InterPro" id="IPR050641">
    <property type="entry name" value="RIFMO-like"/>
</dbReference>
<feature type="domain" description="FAD-binding" evidence="5">
    <location>
        <begin position="12"/>
        <end position="369"/>
    </location>
</feature>
<dbReference type="InterPro" id="IPR012941">
    <property type="entry name" value="Phe_hydrox_C_dim_dom"/>
</dbReference>
<evidence type="ECO:0000259" key="6">
    <source>
        <dbReference type="Pfam" id="PF07976"/>
    </source>
</evidence>
<name>A0A6G1JEQ9_9PLEO</name>
<evidence type="ECO:0000313" key="7">
    <source>
        <dbReference type="EMBL" id="KAF2688623.1"/>
    </source>
</evidence>
<sequence>MSREDLVDIECVDVLIVGGGPVGLITAYQLARNLPNPTHRMKIIEKYAKSSQDQYGRAITLFPRSSEMLDQLGLAESLAQQCFACRQTVNYDRYGEEVPGRGWSFMEDMKDTKWDFALVLRQKYQEEIFRQSLAREGVELESPWELKGIEILDGVGPNGYKIIGGLEQTETGEKRVVKSKYLIGADGGRSFVRRAMNIPFDGSSSEDKWVRVDGIIETDLPKPRTYCAIESPTHGNVLWAALDHGATRIGYAFTAERQKAYKEFDEEAAVREAIASVKPFSLKFTQVDWWTIYVVGQRIARQFFVKDCVFLAGDACHTHSSGAAQGMNTGMHDAVNLGWKLSLVLEGKAHPDLLRTYEAERLPNVQRLINYDKDISRLMTMQLPENWQGDPNADPNEVLGRVMAEAATFSSGLGIFYESDAYLNLPQASHLSSIQPGQRAPDVSLQKPATFEATRLQTETPNLACFYIVLFAGDTTLTKPHLAAFTSAVSKIAWLRDASYPTDWLSIFDGPGGPSAYETLGGMPFGRVFYDANHSAHTRYGVSAKKGAVLVLRPDGWVGTVVQMGSDGAEALSQYFKRILVIGGQAKF</sequence>
<dbReference type="SUPFAM" id="SSF51905">
    <property type="entry name" value="FAD/NAD(P)-binding domain"/>
    <property type="match status" value="1"/>
</dbReference>
<proteinExistence type="inferred from homology"/>
<dbReference type="Proteomes" id="UP000799291">
    <property type="component" value="Unassembled WGS sequence"/>
</dbReference>
<dbReference type="InterPro" id="IPR036249">
    <property type="entry name" value="Thioredoxin-like_sf"/>
</dbReference>
<dbReference type="InterPro" id="IPR038220">
    <property type="entry name" value="PHOX_C_sf"/>
</dbReference>
<dbReference type="Pfam" id="PF07976">
    <property type="entry name" value="Phe_hydrox_dim"/>
    <property type="match status" value="1"/>
</dbReference>
<organism evidence="7 8">
    <name type="scientific">Lentithecium fluviatile CBS 122367</name>
    <dbReference type="NCBI Taxonomy" id="1168545"/>
    <lineage>
        <taxon>Eukaryota</taxon>
        <taxon>Fungi</taxon>
        <taxon>Dikarya</taxon>
        <taxon>Ascomycota</taxon>
        <taxon>Pezizomycotina</taxon>
        <taxon>Dothideomycetes</taxon>
        <taxon>Pleosporomycetidae</taxon>
        <taxon>Pleosporales</taxon>
        <taxon>Massarineae</taxon>
        <taxon>Lentitheciaceae</taxon>
        <taxon>Lentithecium</taxon>
    </lineage>
</organism>
<dbReference type="InterPro" id="IPR036188">
    <property type="entry name" value="FAD/NAD-bd_sf"/>
</dbReference>
<dbReference type="PANTHER" id="PTHR43004:SF5">
    <property type="entry name" value="FAD-BINDING DOMAIN-CONTAINING PROTEIN"/>
    <property type="match status" value="1"/>
</dbReference>
<keyword evidence="3" id="KW-0274">FAD</keyword>
<reference evidence="7" key="1">
    <citation type="journal article" date="2020" name="Stud. Mycol.">
        <title>101 Dothideomycetes genomes: a test case for predicting lifestyles and emergence of pathogens.</title>
        <authorList>
            <person name="Haridas S."/>
            <person name="Albert R."/>
            <person name="Binder M."/>
            <person name="Bloem J."/>
            <person name="Labutti K."/>
            <person name="Salamov A."/>
            <person name="Andreopoulos B."/>
            <person name="Baker S."/>
            <person name="Barry K."/>
            <person name="Bills G."/>
            <person name="Bluhm B."/>
            <person name="Cannon C."/>
            <person name="Castanera R."/>
            <person name="Culley D."/>
            <person name="Daum C."/>
            <person name="Ezra D."/>
            <person name="Gonzalez J."/>
            <person name="Henrissat B."/>
            <person name="Kuo A."/>
            <person name="Liang C."/>
            <person name="Lipzen A."/>
            <person name="Lutzoni F."/>
            <person name="Magnuson J."/>
            <person name="Mondo S."/>
            <person name="Nolan M."/>
            <person name="Ohm R."/>
            <person name="Pangilinan J."/>
            <person name="Park H.-J."/>
            <person name="Ramirez L."/>
            <person name="Alfaro M."/>
            <person name="Sun H."/>
            <person name="Tritt A."/>
            <person name="Yoshinaga Y."/>
            <person name="Zwiers L.-H."/>
            <person name="Turgeon B."/>
            <person name="Goodwin S."/>
            <person name="Spatafora J."/>
            <person name="Crous P."/>
            <person name="Grigoriev I."/>
        </authorList>
    </citation>
    <scope>NUCLEOTIDE SEQUENCE</scope>
    <source>
        <strain evidence="7">CBS 122367</strain>
    </source>
</reference>
<dbReference type="Gene3D" id="3.50.50.60">
    <property type="entry name" value="FAD/NAD(P)-binding domain"/>
    <property type="match status" value="1"/>
</dbReference>
<dbReference type="InterPro" id="IPR002938">
    <property type="entry name" value="FAD-bd"/>
</dbReference>
<dbReference type="Gene3D" id="3.30.9.10">
    <property type="entry name" value="D-Amino Acid Oxidase, subunit A, domain 2"/>
    <property type="match status" value="1"/>
</dbReference>
<keyword evidence="4" id="KW-0560">Oxidoreductase</keyword>
<comment type="similarity">
    <text evidence="1">Belongs to the PheA/TfdB FAD monooxygenase family.</text>
</comment>
<dbReference type="PANTHER" id="PTHR43004">
    <property type="entry name" value="TRK SYSTEM POTASSIUM UPTAKE PROTEIN"/>
    <property type="match status" value="1"/>
</dbReference>
<evidence type="ECO:0000256" key="3">
    <source>
        <dbReference type="ARBA" id="ARBA00022827"/>
    </source>
</evidence>
<evidence type="ECO:0000259" key="5">
    <source>
        <dbReference type="Pfam" id="PF01494"/>
    </source>
</evidence>
<keyword evidence="8" id="KW-1185">Reference proteome</keyword>
<dbReference type="SUPFAM" id="SSF52833">
    <property type="entry name" value="Thioredoxin-like"/>
    <property type="match status" value="1"/>
</dbReference>
<dbReference type="PRINTS" id="PR00420">
    <property type="entry name" value="RNGMNOXGNASE"/>
</dbReference>
<dbReference type="GO" id="GO:0071949">
    <property type="term" value="F:FAD binding"/>
    <property type="evidence" value="ECO:0007669"/>
    <property type="project" value="InterPro"/>
</dbReference>
<feature type="domain" description="Phenol hydroxylase-like C-terminal dimerisation" evidence="6">
    <location>
        <begin position="431"/>
        <end position="580"/>
    </location>
</feature>
<dbReference type="Gene3D" id="3.40.30.20">
    <property type="match status" value="1"/>
</dbReference>
<evidence type="ECO:0000256" key="2">
    <source>
        <dbReference type="ARBA" id="ARBA00022630"/>
    </source>
</evidence>
<keyword evidence="2" id="KW-0285">Flavoprotein</keyword>
<evidence type="ECO:0000313" key="8">
    <source>
        <dbReference type="Proteomes" id="UP000799291"/>
    </source>
</evidence>
<dbReference type="OrthoDB" id="1716816at2759"/>
<evidence type="ECO:0000256" key="4">
    <source>
        <dbReference type="ARBA" id="ARBA00023002"/>
    </source>
</evidence>
<evidence type="ECO:0000256" key="1">
    <source>
        <dbReference type="ARBA" id="ARBA00007801"/>
    </source>
</evidence>
<dbReference type="EMBL" id="MU005573">
    <property type="protein sequence ID" value="KAF2688623.1"/>
    <property type="molecule type" value="Genomic_DNA"/>
</dbReference>
<gene>
    <name evidence="7" type="ORF">K458DRAFT_359431</name>
</gene>